<gene>
    <name evidence="1" type="ORF">CDAR_429341</name>
</gene>
<organism evidence="1 2">
    <name type="scientific">Caerostris darwini</name>
    <dbReference type="NCBI Taxonomy" id="1538125"/>
    <lineage>
        <taxon>Eukaryota</taxon>
        <taxon>Metazoa</taxon>
        <taxon>Ecdysozoa</taxon>
        <taxon>Arthropoda</taxon>
        <taxon>Chelicerata</taxon>
        <taxon>Arachnida</taxon>
        <taxon>Araneae</taxon>
        <taxon>Araneomorphae</taxon>
        <taxon>Entelegynae</taxon>
        <taxon>Araneoidea</taxon>
        <taxon>Araneidae</taxon>
        <taxon>Caerostris</taxon>
    </lineage>
</organism>
<evidence type="ECO:0000313" key="2">
    <source>
        <dbReference type="Proteomes" id="UP001054837"/>
    </source>
</evidence>
<comment type="caution">
    <text evidence="1">The sequence shown here is derived from an EMBL/GenBank/DDBJ whole genome shotgun (WGS) entry which is preliminary data.</text>
</comment>
<dbReference type="Proteomes" id="UP001054837">
    <property type="component" value="Unassembled WGS sequence"/>
</dbReference>
<evidence type="ECO:0000313" key="1">
    <source>
        <dbReference type="EMBL" id="GIY08121.1"/>
    </source>
</evidence>
<name>A0AAV4QIG6_9ARAC</name>
<sequence>MNSSSKEGTPHILSILQPPSLCWTNGIPEVNKIKNAAKETKKGERKKKKGILQFIPFDSPSATSGEMEKRCDLSKQRGTEQLLPIAAYRHFSSSTHQCTERDLSYLCQR</sequence>
<proteinExistence type="predicted"/>
<dbReference type="EMBL" id="BPLQ01004446">
    <property type="protein sequence ID" value="GIY08121.1"/>
    <property type="molecule type" value="Genomic_DNA"/>
</dbReference>
<reference evidence="1 2" key="1">
    <citation type="submission" date="2021-06" db="EMBL/GenBank/DDBJ databases">
        <title>Caerostris darwini draft genome.</title>
        <authorList>
            <person name="Kono N."/>
            <person name="Arakawa K."/>
        </authorList>
    </citation>
    <scope>NUCLEOTIDE SEQUENCE [LARGE SCALE GENOMIC DNA]</scope>
</reference>
<dbReference type="AlphaFoldDB" id="A0AAV4QIG6"/>
<keyword evidence="2" id="KW-1185">Reference proteome</keyword>
<accession>A0AAV4QIG6</accession>
<protein>
    <submittedName>
        <fullName evidence="1">Uncharacterized protein</fullName>
    </submittedName>
</protein>